<name>A0A380T7U1_9ZZZZ</name>
<dbReference type="PANTHER" id="PTHR41287:SF1">
    <property type="entry name" value="PROTEIN YMFN"/>
    <property type="match status" value="1"/>
</dbReference>
<reference evidence="3" key="1">
    <citation type="submission" date="2018-07" db="EMBL/GenBank/DDBJ databases">
        <authorList>
            <person name="Quirk P.G."/>
            <person name="Krulwich T.A."/>
        </authorList>
    </citation>
    <scope>NUCLEOTIDE SEQUENCE</scope>
</reference>
<dbReference type="Pfam" id="PF03354">
    <property type="entry name" value="TerL_ATPase"/>
    <property type="match status" value="1"/>
</dbReference>
<dbReference type="InterPro" id="IPR046462">
    <property type="entry name" value="TerL_nuclease"/>
</dbReference>
<dbReference type="InterPro" id="IPR046461">
    <property type="entry name" value="TerL_ATPase"/>
</dbReference>
<dbReference type="Pfam" id="PF20441">
    <property type="entry name" value="TerL_nuclease"/>
    <property type="match status" value="1"/>
</dbReference>
<dbReference type="EMBL" id="UIDG01000007">
    <property type="protein sequence ID" value="SUS03629.1"/>
    <property type="molecule type" value="Genomic_DNA"/>
</dbReference>
<feature type="domain" description="Terminase large subunit-like ATPase" evidence="1">
    <location>
        <begin position="93"/>
        <end position="263"/>
    </location>
</feature>
<proteinExistence type="predicted"/>
<gene>
    <name evidence="3" type="ORF">DF3PB_1040005</name>
</gene>
<accession>A0A380T7U1</accession>
<dbReference type="SUPFAM" id="SSF52540">
    <property type="entry name" value="P-loop containing nucleoside triphosphate hydrolases"/>
    <property type="match status" value="1"/>
</dbReference>
<evidence type="ECO:0000259" key="1">
    <source>
        <dbReference type="Pfam" id="PF03354"/>
    </source>
</evidence>
<dbReference type="PANTHER" id="PTHR41287">
    <property type="match status" value="1"/>
</dbReference>
<sequence>MKLKPIEVPSCGAAILPHKTRSRRGAPFASSPASLASRRKTLTILGRAAAAERSLNETFSYSETLARQVLFFVEEYCSHVKGPLTGHPLRLAPWQRKLVCNLFGWQRTDARRRYRYVWLEAPRKSGKTTLAAALGLYMLVVDPEPGAEIVIAAADIKQAMICFSIATEMIARDPDLSSLCRVHKHVISYKDAHLRIVSSRAEQKHGENISCLIFDELHLQPSRVLHDALITSMAARNDPLVLYLTTAGWDPTSLAWEFHSYARKIQDGLIDDPSWLVAMFGAEPDADWTDPRVWADAHPGLGVSVAEDFLRQECARALQTPGFIRSFRRLYLNIWSEKSSVWLDVKQWDACGDAPLALEALAGRECYAGLDLSSTADLTALVLMFPDPDGGCTVLPFAFCPETTLVERTRKENAAYLEWHEKGYVIATPGNVVDYNAILAKIRELAETYHLVEIAYDRWNASMLVNELTADGFTCVPVPQTPTVMNAPMRELERLAAEGTLRHGGHPVLRWCAGNTAVEMSANGDIKPARGKSVDKIDLMVALLMALSRHLLRTTWGPTPLVPLSR</sequence>
<feature type="domain" description="Terminase large subunit-like endonuclease" evidence="2">
    <location>
        <begin position="271"/>
        <end position="550"/>
    </location>
</feature>
<organism evidence="3">
    <name type="scientific">metagenome</name>
    <dbReference type="NCBI Taxonomy" id="256318"/>
    <lineage>
        <taxon>unclassified sequences</taxon>
        <taxon>metagenomes</taxon>
    </lineage>
</organism>
<dbReference type="InterPro" id="IPR027417">
    <property type="entry name" value="P-loop_NTPase"/>
</dbReference>
<dbReference type="GO" id="GO:0004519">
    <property type="term" value="F:endonuclease activity"/>
    <property type="evidence" value="ECO:0007669"/>
    <property type="project" value="InterPro"/>
</dbReference>
<dbReference type="AlphaFoldDB" id="A0A380T7U1"/>
<dbReference type="InterPro" id="IPR005021">
    <property type="entry name" value="Terminase_largesu-like"/>
</dbReference>
<protein>
    <submittedName>
        <fullName evidence="3">Terminase</fullName>
    </submittedName>
</protein>
<dbReference type="Gene3D" id="3.40.50.300">
    <property type="entry name" value="P-loop containing nucleotide triphosphate hydrolases"/>
    <property type="match status" value="1"/>
</dbReference>
<evidence type="ECO:0000313" key="3">
    <source>
        <dbReference type="EMBL" id="SUS03629.1"/>
    </source>
</evidence>
<evidence type="ECO:0000259" key="2">
    <source>
        <dbReference type="Pfam" id="PF20441"/>
    </source>
</evidence>
<dbReference type="Gene3D" id="3.30.420.240">
    <property type="match status" value="1"/>
</dbReference>